<feature type="compositionally biased region" description="Polar residues" evidence="1">
    <location>
        <begin position="490"/>
        <end position="529"/>
    </location>
</feature>
<evidence type="ECO:0000313" key="2">
    <source>
        <dbReference type="Proteomes" id="UP000694843"/>
    </source>
</evidence>
<dbReference type="Proteomes" id="UP000694843">
    <property type="component" value="Unplaced"/>
</dbReference>
<feature type="compositionally biased region" description="Polar residues" evidence="1">
    <location>
        <begin position="977"/>
        <end position="987"/>
    </location>
</feature>
<feature type="compositionally biased region" description="Basic and acidic residues" evidence="1">
    <location>
        <begin position="653"/>
        <end position="665"/>
    </location>
</feature>
<feature type="compositionally biased region" description="Basic and acidic residues" evidence="1">
    <location>
        <begin position="786"/>
        <end position="798"/>
    </location>
</feature>
<feature type="region of interest" description="Disordered" evidence="1">
    <location>
        <begin position="969"/>
        <end position="1011"/>
    </location>
</feature>
<feature type="compositionally biased region" description="Basic and acidic residues" evidence="1">
    <location>
        <begin position="1155"/>
        <end position="1165"/>
    </location>
</feature>
<evidence type="ECO:0000313" key="4">
    <source>
        <dbReference type="RefSeq" id="XP_047737702.1"/>
    </source>
</evidence>
<dbReference type="RefSeq" id="XP_018020287.1">
    <property type="nucleotide sequence ID" value="XM_018164798.2"/>
</dbReference>
<sequence length="1318" mass="148661">MPVTGRGAGGPLGPAPSGVIATRYYQSGPPAALLTDDDGEVFETVKEEEVVHKRRKATTTTKNIERRTQRDLLLEDGRVVGDSGPTVTEDVTEDTQVKETFADENLKPEGQTDAVALLPPGEGWVAVPGSLVTSEKVERYVNSRQEHQHSRETEQHAHYGDVTNDEVERYKGNVGRLSLAARERKAAAGKEVALSDPRLVSETSRKWGVVDTEDVRETSRVKDGHVITETHRTTQQEQYDHGSAPDSSSSISDGSVHEEGHKAQHHIVHTKDEDILEYYAVPKGGTLAQGVKLGEGMHVVSEDVQEDREGDNLETLGASLLRHGPPPREDALTKKPLDYVKEEKQRQDETTRWLEHHFGSDSGRSHESAEEIGGNRILITMSPHPASPPPTPPPSQLRRWGPMASTPNNVRNDSTPKAPSPLKTSNFSVPPPPPMPHQISEARSRLRSTGRTLDEIDSSRDINAGRVRQESFNFSQNSGSAAFTPPVSPTSPKSYNTTYANDRYQSMEPSGRYQPSTANGRYDSPQSNGEYDPRESNSRHKSAVSSSRFQSFESNDRYEAPPPKPARKPEESRCNRDTERVGRSQSFHTSAVERDARTDNQDQTWKANRSRSPEPAAPPRQTKNRPLAGLFSTLQSSSKKKANRAAKIFDSSWMHKNDNDKEEKSKSRKSKKSLDNTDDQLKTTRQYREKENDRPFSAMETSYRDNGKNGSTYFSAKMASKLLHPVTTNGFSDSLSTETPVPPPRTKRRPRPQTSYYFGQQPEIRVTSNKPRPNSIYANVNYSRDSSNKLDDGHRESNKFSTYQNRSSSNGRVFENDYKYNDYNKSNQSRSRSESHPKNKYSDFEMNRKNESFNHRSDSRLSNVRDHSNDRYDSGYGERQDNYGTQQYEFDRYEYDTNGRKSSESRRHPEKYTRRLNEEKKYASRKSSKEEKRGSPVLERRYKTTKTITPVFVMESKQPKQYRSMDLLNDSERNTSPDRNSSWTQTLEPRRRPADESRMSSTLPRKVHQSTYTLPSKTYVYGHGDGHNVNRNFNGGSLLNVTSADYQHQPSRELYNGSVNKNVLRSQSLNVRPVTNLSNLRSPNLIASIARSNSTRRPETMSTENLLSREAYEREEAEPPFAPRSQVNTQTDERKSRFMEGLLNTAPELFHFMHGDGEDVVDNKKRTTSPPRLMRPDPSSPSPLSPNPPKVFTFGREGGNTLRRGSSGSGNDLNSSTSNLNKTTFGNSRHSSGYDSGTYSTNGIKARNNLDGSRRQSTFNMKTEGGSLLYSPSFRERSQQMMQKKLQMQEDAKMAGKRAGLSTDHSPILINVRDWSSR</sequence>
<feature type="compositionally biased region" description="Polar residues" evidence="1">
    <location>
        <begin position="543"/>
        <end position="553"/>
    </location>
</feature>
<keyword evidence="2" id="KW-1185">Reference proteome</keyword>
<feature type="region of interest" description="Disordered" evidence="1">
    <location>
        <begin position="229"/>
        <end position="268"/>
    </location>
</feature>
<feature type="compositionally biased region" description="Polar residues" evidence="1">
    <location>
        <begin position="726"/>
        <end position="736"/>
    </location>
</feature>
<feature type="compositionally biased region" description="Basic and acidic residues" evidence="1">
    <location>
        <begin position="229"/>
        <end position="240"/>
    </location>
</feature>
<dbReference type="OrthoDB" id="6605262at2759"/>
<feature type="region of interest" description="Disordered" evidence="1">
    <location>
        <begin position="726"/>
        <end position="942"/>
    </location>
</feature>
<feature type="compositionally biased region" description="Basic and acidic residues" evidence="1">
    <location>
        <begin position="591"/>
        <end position="600"/>
    </location>
</feature>
<feature type="compositionally biased region" description="Low complexity" evidence="1">
    <location>
        <begin position="242"/>
        <end position="254"/>
    </location>
</feature>
<feature type="compositionally biased region" description="Polar residues" evidence="1">
    <location>
        <begin position="405"/>
        <end position="428"/>
    </location>
</feature>
<dbReference type="RefSeq" id="XP_047737702.1">
    <property type="nucleotide sequence ID" value="XM_047881746.1"/>
</dbReference>
<feature type="compositionally biased region" description="Basic and acidic residues" evidence="1">
    <location>
        <begin position="672"/>
        <end position="694"/>
    </location>
</feature>
<protein>
    <submittedName>
        <fullName evidence="3 4">Uncharacterized protein LOC108676679</fullName>
    </submittedName>
</protein>
<evidence type="ECO:0000313" key="3">
    <source>
        <dbReference type="RefSeq" id="XP_018020287.1"/>
    </source>
</evidence>
<proteinExistence type="predicted"/>
<feature type="compositionally biased region" description="Pro residues" evidence="1">
    <location>
        <begin position="385"/>
        <end position="395"/>
    </location>
</feature>
<dbReference type="KEGG" id="hazt:108676679"/>
<organism evidence="2 3">
    <name type="scientific">Hyalella azteca</name>
    <name type="common">Amphipod</name>
    <dbReference type="NCBI Taxonomy" id="294128"/>
    <lineage>
        <taxon>Eukaryota</taxon>
        <taxon>Metazoa</taxon>
        <taxon>Ecdysozoa</taxon>
        <taxon>Arthropoda</taxon>
        <taxon>Crustacea</taxon>
        <taxon>Multicrustacea</taxon>
        <taxon>Malacostraca</taxon>
        <taxon>Eumalacostraca</taxon>
        <taxon>Peracarida</taxon>
        <taxon>Amphipoda</taxon>
        <taxon>Senticaudata</taxon>
        <taxon>Talitrida</taxon>
        <taxon>Talitroidea</taxon>
        <taxon>Hyalellidae</taxon>
        <taxon>Hyalella</taxon>
    </lineage>
</organism>
<gene>
    <name evidence="3 4" type="primary">LOC108676679</name>
</gene>
<feature type="compositionally biased region" description="Basic and acidic residues" evidence="1">
    <location>
        <begin position="889"/>
        <end position="942"/>
    </location>
</feature>
<feature type="compositionally biased region" description="Polar residues" evidence="1">
    <location>
        <begin position="1225"/>
        <end position="1240"/>
    </location>
</feature>
<evidence type="ECO:0000256" key="1">
    <source>
        <dbReference type="SAM" id="MobiDB-lite"/>
    </source>
</evidence>
<feature type="compositionally biased region" description="Polar residues" evidence="1">
    <location>
        <begin position="766"/>
        <end position="785"/>
    </location>
</feature>
<reference evidence="3 4" key="1">
    <citation type="submission" date="2025-04" db="UniProtKB">
        <authorList>
            <consortium name="RefSeq"/>
        </authorList>
    </citation>
    <scope>IDENTIFICATION</scope>
    <source>
        <tissue evidence="3 4">Whole organism</tissue>
    </source>
</reference>
<feature type="region of interest" description="Disordered" evidence="1">
    <location>
        <begin position="380"/>
        <end position="712"/>
    </location>
</feature>
<accession>A0A8B7P2N9</accession>
<feature type="compositionally biased region" description="Polar residues" evidence="1">
    <location>
        <begin position="799"/>
        <end position="811"/>
    </location>
</feature>
<name>A0A8B7P2N9_HYAAZ</name>
<dbReference type="GeneID" id="108676679"/>
<feature type="compositionally biased region" description="Polar residues" evidence="1">
    <location>
        <begin position="999"/>
        <end position="1011"/>
    </location>
</feature>
<feature type="compositionally biased region" description="Low complexity" evidence="1">
    <location>
        <begin position="1202"/>
        <end position="1224"/>
    </location>
</feature>
<feature type="compositionally biased region" description="Pro residues" evidence="1">
    <location>
        <begin position="1178"/>
        <end position="1189"/>
    </location>
</feature>
<feature type="compositionally biased region" description="Polar residues" evidence="1">
    <location>
        <begin position="470"/>
        <end position="481"/>
    </location>
</feature>
<feature type="region of interest" description="Disordered" evidence="1">
    <location>
        <begin position="1155"/>
        <end position="1240"/>
    </location>
</feature>
<feature type="compositionally biased region" description="Basic and acidic residues" evidence="1">
    <location>
        <begin position="567"/>
        <end position="582"/>
    </location>
</feature>
<feature type="compositionally biased region" description="Basic and acidic residues" evidence="1">
    <location>
        <begin position="988"/>
        <end position="998"/>
    </location>
</feature>
<feature type="region of interest" description="Disordered" evidence="1">
    <location>
        <begin position="1113"/>
        <end position="1133"/>
    </location>
</feature>
<feature type="compositionally biased region" description="Basic and acidic residues" evidence="1">
    <location>
        <begin position="831"/>
        <end position="881"/>
    </location>
</feature>